<sequence length="358" mass="40444">MDSFGKPVYSDTIEIPDIHQQEEPLLSDNDPVDFNPTYKTSRLQRLRQQLTKRNLKRFIYTWRWTLLATALSILMGLVMWSYRRELYEALEALSGTGYILMSTLIFSSAFPPVIGYGTYQTLSGFTFGFEIGFPISYFSALSGAIVCFSLSRMFLKARVARMLSKYPNLEAVVHAVEKKGFKLFILIRLSPYPFNLLNVVFAATNISLFHFAAGTALTLLKIALHVYIGANLTSLAKHILGEEGDLTPDEIRVEKLKSFAIVVGAIITFIGMAYIYRVAKAAIKEANLDQPEHFLPPRDDEEEELSLTLLGPSTKIQEPTRDSVSIDNWDDWGDDDSDEEDHTLPTKFKKDEVLAKTD</sequence>
<evidence type="ECO:0000259" key="12">
    <source>
        <dbReference type="Pfam" id="PF09335"/>
    </source>
</evidence>
<evidence type="ECO:0000256" key="1">
    <source>
        <dbReference type="ARBA" id="ARBA00002978"/>
    </source>
</evidence>
<comment type="subcellular location">
    <subcellularLocation>
        <location evidence="2">Golgi apparatus membrane</location>
        <topology evidence="2">Multi-pass membrane protein</topology>
    </subcellularLocation>
</comment>
<evidence type="ECO:0000313" key="14">
    <source>
        <dbReference type="Proteomes" id="UP001476247"/>
    </source>
</evidence>
<keyword evidence="9 11" id="KW-0472">Membrane</keyword>
<keyword evidence="6 11" id="KW-0812">Transmembrane</keyword>
<feature type="transmembrane region" description="Helical" evidence="11">
    <location>
        <begin position="92"/>
        <end position="114"/>
    </location>
</feature>
<accession>A0ABP9YI09</accession>
<keyword evidence="14" id="KW-1185">Reference proteome</keyword>
<proteinExistence type="inferred from homology"/>
<gene>
    <name evidence="13" type="ORF">HPULCUR_011818</name>
</gene>
<evidence type="ECO:0000256" key="5">
    <source>
        <dbReference type="ARBA" id="ARBA00020673"/>
    </source>
</evidence>
<feature type="transmembrane region" description="Helical" evidence="11">
    <location>
        <begin position="258"/>
        <end position="276"/>
    </location>
</feature>
<feature type="domain" description="VTT" evidence="12">
    <location>
        <begin position="118"/>
        <end position="230"/>
    </location>
</feature>
<keyword evidence="8" id="KW-0333">Golgi apparatus</keyword>
<organism evidence="13 14">
    <name type="scientific">Helicostylum pulchrum</name>
    <dbReference type="NCBI Taxonomy" id="562976"/>
    <lineage>
        <taxon>Eukaryota</taxon>
        <taxon>Fungi</taxon>
        <taxon>Fungi incertae sedis</taxon>
        <taxon>Mucoromycota</taxon>
        <taxon>Mucoromycotina</taxon>
        <taxon>Mucoromycetes</taxon>
        <taxon>Mucorales</taxon>
        <taxon>Mucorineae</taxon>
        <taxon>Mucoraceae</taxon>
        <taxon>Helicostylum</taxon>
    </lineage>
</organism>
<comment type="function">
    <text evidence="1">Golgi membrane protein involved in vesicular trafficking and spindle migration.</text>
</comment>
<feature type="compositionally biased region" description="Basic and acidic residues" evidence="10">
    <location>
        <begin position="342"/>
        <end position="358"/>
    </location>
</feature>
<name>A0ABP9YI09_9FUNG</name>
<feature type="region of interest" description="Disordered" evidence="10">
    <location>
        <begin position="310"/>
        <end position="358"/>
    </location>
</feature>
<evidence type="ECO:0000256" key="8">
    <source>
        <dbReference type="ARBA" id="ARBA00023034"/>
    </source>
</evidence>
<protein>
    <recommendedName>
        <fullName evidence="4">Golgi apparatus membrane protein TVP38</fullName>
    </recommendedName>
    <alternativeName>
        <fullName evidence="5">Golgi apparatus membrane protein tvp38</fullName>
    </alternativeName>
</protein>
<dbReference type="InterPro" id="IPR032816">
    <property type="entry name" value="VTT_dom"/>
</dbReference>
<dbReference type="PANTHER" id="PTHR47549">
    <property type="entry name" value="GOLGI APPARATUS MEMBRANE PROTEIN TVP38-RELATED"/>
    <property type="match status" value="1"/>
</dbReference>
<dbReference type="PANTHER" id="PTHR47549:SF3">
    <property type="entry name" value="GOLGI APPARATUS MEMBRANE PROTEIN TVP38"/>
    <property type="match status" value="1"/>
</dbReference>
<comment type="similarity">
    <text evidence="3">Belongs to the TVP38/TMEM64 family.</text>
</comment>
<evidence type="ECO:0000256" key="10">
    <source>
        <dbReference type="SAM" id="MobiDB-lite"/>
    </source>
</evidence>
<evidence type="ECO:0000256" key="9">
    <source>
        <dbReference type="ARBA" id="ARBA00023136"/>
    </source>
</evidence>
<evidence type="ECO:0000313" key="13">
    <source>
        <dbReference type="EMBL" id="GAA5806287.1"/>
    </source>
</evidence>
<feature type="compositionally biased region" description="Acidic residues" evidence="10">
    <location>
        <begin position="328"/>
        <end position="341"/>
    </location>
</feature>
<keyword evidence="7 11" id="KW-1133">Transmembrane helix</keyword>
<dbReference type="Pfam" id="PF09335">
    <property type="entry name" value="VTT_dom"/>
    <property type="match status" value="1"/>
</dbReference>
<evidence type="ECO:0000256" key="7">
    <source>
        <dbReference type="ARBA" id="ARBA00022989"/>
    </source>
</evidence>
<evidence type="ECO:0000256" key="3">
    <source>
        <dbReference type="ARBA" id="ARBA00008640"/>
    </source>
</evidence>
<evidence type="ECO:0000256" key="6">
    <source>
        <dbReference type="ARBA" id="ARBA00022692"/>
    </source>
</evidence>
<dbReference type="Proteomes" id="UP001476247">
    <property type="component" value="Unassembled WGS sequence"/>
</dbReference>
<dbReference type="EMBL" id="BAABUJ010000061">
    <property type="protein sequence ID" value="GAA5806287.1"/>
    <property type="molecule type" value="Genomic_DNA"/>
</dbReference>
<feature type="transmembrane region" description="Helical" evidence="11">
    <location>
        <begin position="62"/>
        <end position="80"/>
    </location>
</feature>
<feature type="compositionally biased region" description="Polar residues" evidence="10">
    <location>
        <begin position="314"/>
        <end position="326"/>
    </location>
</feature>
<reference evidence="13 14" key="1">
    <citation type="submission" date="2024-04" db="EMBL/GenBank/DDBJ databases">
        <title>genome sequences of Mucor flavus KT1a and Helicostylum pulchrum KT1b strains isolation_sourced from the surface of a dry-aged beef.</title>
        <authorList>
            <person name="Toyotome T."/>
            <person name="Hosono M."/>
            <person name="Torimaru M."/>
            <person name="Fukuda K."/>
            <person name="Mikami N."/>
        </authorList>
    </citation>
    <scope>NUCLEOTIDE SEQUENCE [LARGE SCALE GENOMIC DNA]</scope>
    <source>
        <strain evidence="13 14">KT1b</strain>
    </source>
</reference>
<evidence type="ECO:0000256" key="2">
    <source>
        <dbReference type="ARBA" id="ARBA00004653"/>
    </source>
</evidence>
<dbReference type="InterPro" id="IPR051076">
    <property type="entry name" value="Golgi_membrane_TVP38/TMEM64"/>
</dbReference>
<evidence type="ECO:0000256" key="4">
    <source>
        <dbReference type="ARBA" id="ARBA00013533"/>
    </source>
</evidence>
<evidence type="ECO:0000256" key="11">
    <source>
        <dbReference type="SAM" id="Phobius"/>
    </source>
</evidence>
<comment type="caution">
    <text evidence="13">The sequence shown here is derived from an EMBL/GenBank/DDBJ whole genome shotgun (WGS) entry which is preliminary data.</text>
</comment>
<feature type="transmembrane region" description="Helical" evidence="11">
    <location>
        <begin position="134"/>
        <end position="155"/>
    </location>
</feature>